<evidence type="ECO:0000313" key="3">
    <source>
        <dbReference type="EMBL" id="WGH77746.1"/>
    </source>
</evidence>
<dbReference type="InterPro" id="IPR011990">
    <property type="entry name" value="TPR-like_helical_dom_sf"/>
</dbReference>
<dbReference type="InterPro" id="IPR027417">
    <property type="entry name" value="P-loop_NTPase"/>
</dbReference>
<evidence type="ECO:0000256" key="2">
    <source>
        <dbReference type="PROSITE-ProRule" id="PRU00339"/>
    </source>
</evidence>
<feature type="repeat" description="TPR" evidence="2">
    <location>
        <begin position="162"/>
        <end position="195"/>
    </location>
</feature>
<keyword evidence="2" id="KW-0802">TPR repeat</keyword>
<keyword evidence="4" id="KW-1185">Reference proteome</keyword>
<feature type="repeat" description="TPR" evidence="2">
    <location>
        <begin position="41"/>
        <end position="74"/>
    </location>
</feature>
<dbReference type="SUPFAM" id="SSF52540">
    <property type="entry name" value="P-loop containing nucleoside triphosphate hydrolases"/>
    <property type="match status" value="1"/>
</dbReference>
<evidence type="ECO:0000256" key="1">
    <source>
        <dbReference type="ARBA" id="ARBA00022679"/>
    </source>
</evidence>
<keyword evidence="1" id="KW-0808">Transferase</keyword>
<organism evidence="3 4">
    <name type="scientific">Jannaschia ovalis</name>
    <dbReference type="NCBI Taxonomy" id="3038773"/>
    <lineage>
        <taxon>Bacteria</taxon>
        <taxon>Pseudomonadati</taxon>
        <taxon>Pseudomonadota</taxon>
        <taxon>Alphaproteobacteria</taxon>
        <taxon>Rhodobacterales</taxon>
        <taxon>Roseobacteraceae</taxon>
        <taxon>Jannaschia</taxon>
    </lineage>
</organism>
<dbReference type="SMART" id="SM00028">
    <property type="entry name" value="TPR"/>
    <property type="match status" value="4"/>
</dbReference>
<dbReference type="PANTHER" id="PTHR12788">
    <property type="entry name" value="PROTEIN-TYROSINE SULFOTRANSFERASE 2"/>
    <property type="match status" value="1"/>
</dbReference>
<dbReference type="PANTHER" id="PTHR12788:SF10">
    <property type="entry name" value="PROTEIN-TYROSINE SULFOTRANSFERASE"/>
    <property type="match status" value="1"/>
</dbReference>
<gene>
    <name evidence="3" type="ORF">P8627_11970</name>
</gene>
<dbReference type="RefSeq" id="WP_279964346.1">
    <property type="nucleotide sequence ID" value="NZ_CP122537.1"/>
</dbReference>
<evidence type="ECO:0000313" key="4">
    <source>
        <dbReference type="Proteomes" id="UP001243420"/>
    </source>
</evidence>
<dbReference type="PROSITE" id="PS50005">
    <property type="entry name" value="TPR"/>
    <property type="match status" value="2"/>
</dbReference>
<dbReference type="InterPro" id="IPR026634">
    <property type="entry name" value="TPST-like"/>
</dbReference>
<dbReference type="Pfam" id="PF13432">
    <property type="entry name" value="TPR_16"/>
    <property type="match status" value="1"/>
</dbReference>
<dbReference type="Gene3D" id="3.40.50.300">
    <property type="entry name" value="P-loop containing nucleotide triphosphate hydrolases"/>
    <property type="match status" value="1"/>
</dbReference>
<sequence>MTALPPLSQTLVQARQAMELEAPRAAASVLEPYRDSNPDDPEYWLQLARANAELDEDFPARSAFDRALELAPRQAVIWIELAIFESRKRRGGAVVKRAKREGLPAALVQMIQGAASGTGPRAIGTGAATKAELQTLAQLGAKRDFAGIERLATAILKRGQGAVIWGMLGQARMDMGCGPQACDAFRRGLKLEPYANDLRLALVRALALGGETLEAVAEARRAAHTAPADADAQLIYVRTLEKANQHRKAVPIIDRILELQPDRDVVLRLAIEAATESGRPGDALALAERRAPDAPGRDISIAQALAGAGRDLEALAIYDRLLAADPENAEAHAARASLCQVLGRREEAEAGYRAAIRLSPKSGASYRALAYGARLSPDDEVVGQMQRTLELPDLPEADRRLLHYALGRVFEKADPAVSFHHLEQANASMDKAFPDNPEHRRMTLSRRFGPQWNTLKASVAAGATSASEAAPIFVTGVPRSGTTLVETIISTHPAVVAGGELGVLGPVTTELEKSLAAGVPASSGELTDAGNAYDLAARAAINAPEETRRITDKSISTFQALGLVREILPKSKIVVVHRDPRDSGLSQWRNHFRDGTQRFAASWEGIAENYGMFRRAVDFWRDVLPAGAFHEIHYEALLADPEGQARALLEFCELEWDPAVLSFHEKAEKVKTLSFAQVRQPLYKTSQGGWRKHEAHLKPLIEALEKRGLLPPEEAEIAG</sequence>
<dbReference type="Pfam" id="PF13469">
    <property type="entry name" value="Sulfotransfer_3"/>
    <property type="match status" value="1"/>
</dbReference>
<protein>
    <submittedName>
        <fullName evidence="3">Sulfotransferase</fullName>
    </submittedName>
</protein>
<proteinExistence type="predicted"/>
<dbReference type="EMBL" id="CP122537">
    <property type="protein sequence ID" value="WGH77746.1"/>
    <property type="molecule type" value="Genomic_DNA"/>
</dbReference>
<accession>A0ABY8L9F7</accession>
<reference evidence="3 4" key="1">
    <citation type="submission" date="2023-04" db="EMBL/GenBank/DDBJ databases">
        <title>Jannaschia ovalis sp. nov., a marine bacterium isolated from sea tidal flat.</title>
        <authorList>
            <person name="Kwon D.Y."/>
            <person name="Kim J.-J."/>
        </authorList>
    </citation>
    <scope>NUCLEOTIDE SEQUENCE [LARGE SCALE GENOMIC DNA]</scope>
    <source>
        <strain evidence="3 4">GRR-S6-38</strain>
    </source>
</reference>
<dbReference type="Proteomes" id="UP001243420">
    <property type="component" value="Chromosome"/>
</dbReference>
<dbReference type="SUPFAM" id="SSF48452">
    <property type="entry name" value="TPR-like"/>
    <property type="match status" value="2"/>
</dbReference>
<dbReference type="Gene3D" id="1.25.40.10">
    <property type="entry name" value="Tetratricopeptide repeat domain"/>
    <property type="match status" value="3"/>
</dbReference>
<dbReference type="InterPro" id="IPR019734">
    <property type="entry name" value="TPR_rpt"/>
</dbReference>
<name>A0ABY8L9F7_9RHOB</name>